<dbReference type="Proteomes" id="UP001500957">
    <property type="component" value="Unassembled WGS sequence"/>
</dbReference>
<evidence type="ECO:0000313" key="2">
    <source>
        <dbReference type="EMBL" id="GAA0618018.1"/>
    </source>
</evidence>
<dbReference type="InterPro" id="IPR003033">
    <property type="entry name" value="SCP2_sterol-bd_dom"/>
</dbReference>
<sequence>MARYDDAKGSPMAVFKDAEEVYKYIGGAFTAAVNDPKFIEATKGTGLVIRLIQTDPDCEMTIDWEGQKVLTGAAADSVPHNVQLRMSSDNSNRFWQGKLNFTLAMAQRKVKLDGKRSVALKLLPLTGGIFETYLATLQADGRDDLIVS</sequence>
<reference evidence="2 3" key="1">
    <citation type="journal article" date="2019" name="Int. J. Syst. Evol. Microbiol.">
        <title>The Global Catalogue of Microorganisms (GCM) 10K type strain sequencing project: providing services to taxonomists for standard genome sequencing and annotation.</title>
        <authorList>
            <consortium name="The Broad Institute Genomics Platform"/>
            <consortium name="The Broad Institute Genome Sequencing Center for Infectious Disease"/>
            <person name="Wu L."/>
            <person name="Ma J."/>
        </authorList>
    </citation>
    <scope>NUCLEOTIDE SEQUENCE [LARGE SCALE GENOMIC DNA]</scope>
    <source>
        <strain evidence="2 3">JCM 10671</strain>
    </source>
</reference>
<feature type="domain" description="SCP2" evidence="1">
    <location>
        <begin position="43"/>
        <end position="122"/>
    </location>
</feature>
<evidence type="ECO:0000259" key="1">
    <source>
        <dbReference type="Pfam" id="PF02036"/>
    </source>
</evidence>
<evidence type="ECO:0000313" key="3">
    <source>
        <dbReference type="Proteomes" id="UP001500957"/>
    </source>
</evidence>
<proteinExistence type="predicted"/>
<organism evidence="2 3">
    <name type="scientific">Sporichthya brevicatena</name>
    <dbReference type="NCBI Taxonomy" id="171442"/>
    <lineage>
        <taxon>Bacteria</taxon>
        <taxon>Bacillati</taxon>
        <taxon>Actinomycetota</taxon>
        <taxon>Actinomycetes</taxon>
        <taxon>Sporichthyales</taxon>
        <taxon>Sporichthyaceae</taxon>
        <taxon>Sporichthya</taxon>
    </lineage>
</organism>
<dbReference type="EMBL" id="BAAAHE010000015">
    <property type="protein sequence ID" value="GAA0618018.1"/>
    <property type="molecule type" value="Genomic_DNA"/>
</dbReference>
<name>A0ABN1GS95_9ACTN</name>
<gene>
    <name evidence="2" type="ORF">GCM10009547_20350</name>
</gene>
<dbReference type="InterPro" id="IPR036527">
    <property type="entry name" value="SCP2_sterol-bd_dom_sf"/>
</dbReference>
<dbReference type="Gene3D" id="3.30.1050.10">
    <property type="entry name" value="SCP2 sterol-binding domain"/>
    <property type="match status" value="1"/>
</dbReference>
<keyword evidence="3" id="KW-1185">Reference proteome</keyword>
<protein>
    <submittedName>
        <fullName evidence="2">SCP2 sterol-binding domain-containing protein</fullName>
    </submittedName>
</protein>
<comment type="caution">
    <text evidence="2">The sequence shown here is derived from an EMBL/GenBank/DDBJ whole genome shotgun (WGS) entry which is preliminary data.</text>
</comment>
<accession>A0ABN1GS95</accession>
<dbReference type="SUPFAM" id="SSF55718">
    <property type="entry name" value="SCP-like"/>
    <property type="match status" value="1"/>
</dbReference>
<dbReference type="Pfam" id="PF02036">
    <property type="entry name" value="SCP2"/>
    <property type="match status" value="1"/>
</dbReference>